<comment type="caution">
    <text evidence="2">The sequence shown here is derived from an EMBL/GenBank/DDBJ whole genome shotgun (WGS) entry which is preliminary data.</text>
</comment>
<keyword evidence="3" id="KW-1185">Reference proteome</keyword>
<feature type="compositionally biased region" description="Gly residues" evidence="1">
    <location>
        <begin position="26"/>
        <end position="37"/>
    </location>
</feature>
<feature type="compositionally biased region" description="Polar residues" evidence="1">
    <location>
        <begin position="1"/>
        <end position="14"/>
    </location>
</feature>
<name>A0ABV9MPR5_9MICC</name>
<protein>
    <recommendedName>
        <fullName evidence="4">Coat protein</fullName>
    </recommendedName>
</protein>
<dbReference type="EMBL" id="JBHSHE010000088">
    <property type="protein sequence ID" value="MFC4717946.1"/>
    <property type="molecule type" value="Genomic_DNA"/>
</dbReference>
<evidence type="ECO:0008006" key="4">
    <source>
        <dbReference type="Google" id="ProtNLM"/>
    </source>
</evidence>
<sequence>MTNLRQPEVETTSKLNKKSASESSCGIGGKGGKGGKGNLSRSVTASVSLSAGGGVGIKAFNANTNFTVQSSLTTFLSSASSKMNSRQMYVARPQSTFYIFKWRQYTAGFKTSSGSGTAISPTGIQFRVVAA</sequence>
<dbReference type="Proteomes" id="UP001595884">
    <property type="component" value="Unassembled WGS sequence"/>
</dbReference>
<gene>
    <name evidence="2" type="ORF">ACFO7V_17630</name>
</gene>
<feature type="region of interest" description="Disordered" evidence="1">
    <location>
        <begin position="1"/>
        <end position="40"/>
    </location>
</feature>
<proteinExistence type="predicted"/>
<evidence type="ECO:0000256" key="1">
    <source>
        <dbReference type="SAM" id="MobiDB-lite"/>
    </source>
</evidence>
<organism evidence="2 3">
    <name type="scientific">Glutamicibacter bergerei</name>
    <dbReference type="NCBI Taxonomy" id="256702"/>
    <lineage>
        <taxon>Bacteria</taxon>
        <taxon>Bacillati</taxon>
        <taxon>Actinomycetota</taxon>
        <taxon>Actinomycetes</taxon>
        <taxon>Micrococcales</taxon>
        <taxon>Micrococcaceae</taxon>
        <taxon>Glutamicibacter</taxon>
    </lineage>
</organism>
<reference evidence="3" key="1">
    <citation type="journal article" date="2019" name="Int. J. Syst. Evol. Microbiol.">
        <title>The Global Catalogue of Microorganisms (GCM) 10K type strain sequencing project: providing services to taxonomists for standard genome sequencing and annotation.</title>
        <authorList>
            <consortium name="The Broad Institute Genomics Platform"/>
            <consortium name="The Broad Institute Genome Sequencing Center for Infectious Disease"/>
            <person name="Wu L."/>
            <person name="Ma J."/>
        </authorList>
    </citation>
    <scope>NUCLEOTIDE SEQUENCE [LARGE SCALE GENOMIC DNA]</scope>
    <source>
        <strain evidence="3">CGMCC 1.12849</strain>
    </source>
</reference>
<accession>A0ABV9MPR5</accession>
<evidence type="ECO:0000313" key="3">
    <source>
        <dbReference type="Proteomes" id="UP001595884"/>
    </source>
</evidence>
<dbReference type="RefSeq" id="WP_346059695.1">
    <property type="nucleotide sequence ID" value="NZ_BAAAVQ010000055.1"/>
</dbReference>
<evidence type="ECO:0000313" key="2">
    <source>
        <dbReference type="EMBL" id="MFC4717946.1"/>
    </source>
</evidence>